<feature type="region of interest" description="Disordered" evidence="1">
    <location>
        <begin position="103"/>
        <end position="141"/>
    </location>
</feature>
<organism evidence="3 4">
    <name type="scientific">Ectocarpus siliculosus</name>
    <name type="common">Brown alga</name>
    <name type="synonym">Conferva siliculosa</name>
    <dbReference type="NCBI Taxonomy" id="2880"/>
    <lineage>
        <taxon>Eukaryota</taxon>
        <taxon>Sar</taxon>
        <taxon>Stramenopiles</taxon>
        <taxon>Ochrophyta</taxon>
        <taxon>PX clade</taxon>
        <taxon>Phaeophyceae</taxon>
        <taxon>Ectocarpales</taxon>
        <taxon>Ectocarpaceae</taxon>
        <taxon>Ectocarpus</taxon>
    </lineage>
</organism>
<evidence type="ECO:0000313" key="4">
    <source>
        <dbReference type="Proteomes" id="UP000002630"/>
    </source>
</evidence>
<dbReference type="InterPro" id="IPR019315">
    <property type="entry name" value="MMTA2_N"/>
</dbReference>
<accession>D8LC81</accession>
<dbReference type="OrthoDB" id="5390672at2759"/>
<evidence type="ECO:0000256" key="1">
    <source>
        <dbReference type="SAM" id="MobiDB-lite"/>
    </source>
</evidence>
<dbReference type="eggNOG" id="KOG4520">
    <property type="taxonomic scope" value="Eukaryota"/>
</dbReference>
<dbReference type="EMBL" id="FN649733">
    <property type="protein sequence ID" value="CBN79264.1"/>
    <property type="molecule type" value="Genomic_DNA"/>
</dbReference>
<dbReference type="Pfam" id="PF10159">
    <property type="entry name" value="MMtag"/>
    <property type="match status" value="1"/>
</dbReference>
<dbReference type="OMA" id="SAPRMML"/>
<sequence length="167" mass="18963">MGDKRYRVGGTRGGQDQFKWEDVKGDVHRENYLGHSLLAPVGRWQRGKDLKWWNKKGEGGADAARAQAEMEKARVKQLDEDLLNEALGLAPRKVRTQQLELSKADKKQLLEKGTTVDGDGMDTERVSGLGAGPAKLHEHIPSLTLKERELERLKRERERRLRRAAKC</sequence>
<dbReference type="PANTHER" id="PTHR14580">
    <property type="entry name" value="MULTIPLE MYELOMA TUMOR-ASSOCIATED PROTEIN 2 FAMILY MEMBER"/>
    <property type="match status" value="1"/>
</dbReference>
<feature type="domain" description="Multiple myeloma tumor-associated protein 2-like N-terminal" evidence="2">
    <location>
        <begin position="10"/>
        <end position="88"/>
    </location>
</feature>
<gene>
    <name evidence="3" type="ORF">Esi_0010_0222</name>
</gene>
<evidence type="ECO:0000259" key="2">
    <source>
        <dbReference type="Pfam" id="PF10159"/>
    </source>
</evidence>
<dbReference type="PANTHER" id="PTHR14580:SF0">
    <property type="entry name" value="MULTIPLE MYELOMA TUMOR-ASSOCIATED PROTEIN 2"/>
    <property type="match status" value="1"/>
</dbReference>
<protein>
    <recommendedName>
        <fullName evidence="2">Multiple myeloma tumor-associated protein 2-like N-terminal domain-containing protein</fullName>
    </recommendedName>
</protein>
<evidence type="ECO:0000313" key="3">
    <source>
        <dbReference type="EMBL" id="CBN79264.1"/>
    </source>
</evidence>
<name>D8LC81_ECTSI</name>
<proteinExistence type="predicted"/>
<dbReference type="InterPro" id="IPR039207">
    <property type="entry name" value="MMTAG2-like"/>
</dbReference>
<dbReference type="EMBL" id="FN647683">
    <property type="protein sequence ID" value="CBN79264.1"/>
    <property type="molecule type" value="Genomic_DNA"/>
</dbReference>
<dbReference type="AlphaFoldDB" id="D8LC81"/>
<dbReference type="Proteomes" id="UP000002630">
    <property type="component" value="Linkage Group LG08"/>
</dbReference>
<keyword evidence="4" id="KW-1185">Reference proteome</keyword>
<dbReference type="InParanoid" id="D8LC81"/>
<reference evidence="3 4" key="1">
    <citation type="journal article" date="2010" name="Nature">
        <title>The Ectocarpus genome and the independent evolution of multicellularity in brown algae.</title>
        <authorList>
            <person name="Cock J.M."/>
            <person name="Sterck L."/>
            <person name="Rouze P."/>
            <person name="Scornet D."/>
            <person name="Allen A.E."/>
            <person name="Amoutzias G."/>
            <person name="Anthouard V."/>
            <person name="Artiguenave F."/>
            <person name="Aury J.M."/>
            <person name="Badger J.H."/>
            <person name="Beszteri B."/>
            <person name="Billiau K."/>
            <person name="Bonnet E."/>
            <person name="Bothwell J.H."/>
            <person name="Bowler C."/>
            <person name="Boyen C."/>
            <person name="Brownlee C."/>
            <person name="Carrano C.J."/>
            <person name="Charrier B."/>
            <person name="Cho G.Y."/>
            <person name="Coelho S.M."/>
            <person name="Collen J."/>
            <person name="Corre E."/>
            <person name="Da Silva C."/>
            <person name="Delage L."/>
            <person name="Delaroque N."/>
            <person name="Dittami S.M."/>
            <person name="Doulbeau S."/>
            <person name="Elias M."/>
            <person name="Farnham G."/>
            <person name="Gachon C.M."/>
            <person name="Gschloessl B."/>
            <person name="Heesch S."/>
            <person name="Jabbari K."/>
            <person name="Jubin C."/>
            <person name="Kawai H."/>
            <person name="Kimura K."/>
            <person name="Kloareg B."/>
            <person name="Kupper F.C."/>
            <person name="Lang D."/>
            <person name="Le Bail A."/>
            <person name="Leblanc C."/>
            <person name="Lerouge P."/>
            <person name="Lohr M."/>
            <person name="Lopez P.J."/>
            <person name="Martens C."/>
            <person name="Maumus F."/>
            <person name="Michel G."/>
            <person name="Miranda-Saavedra D."/>
            <person name="Morales J."/>
            <person name="Moreau H."/>
            <person name="Motomura T."/>
            <person name="Nagasato C."/>
            <person name="Napoli C.A."/>
            <person name="Nelson D.R."/>
            <person name="Nyvall-Collen P."/>
            <person name="Peters A.F."/>
            <person name="Pommier C."/>
            <person name="Potin P."/>
            <person name="Poulain J."/>
            <person name="Quesneville H."/>
            <person name="Read B."/>
            <person name="Rensing S.A."/>
            <person name="Ritter A."/>
            <person name="Rousvoal S."/>
            <person name="Samanta M."/>
            <person name="Samson G."/>
            <person name="Schroeder D.C."/>
            <person name="Segurens B."/>
            <person name="Strittmatter M."/>
            <person name="Tonon T."/>
            <person name="Tregear J.W."/>
            <person name="Valentin K."/>
            <person name="von Dassow P."/>
            <person name="Yamagishi T."/>
            <person name="Van de Peer Y."/>
            <person name="Wincker P."/>
        </authorList>
    </citation>
    <scope>NUCLEOTIDE SEQUENCE [LARGE SCALE GENOMIC DNA]</scope>
    <source>
        <strain evidence="4">Ec32 / CCAP1310/4</strain>
    </source>
</reference>